<keyword evidence="7 11" id="KW-0238">DNA-binding</keyword>
<dbReference type="Gene3D" id="3.30.50.10">
    <property type="entry name" value="Erythroid Transcription Factor GATA-1, subunit A"/>
    <property type="match status" value="1"/>
</dbReference>
<dbReference type="PROSITE" id="PS00031">
    <property type="entry name" value="NUCLEAR_REC_DBD_1"/>
    <property type="match status" value="1"/>
</dbReference>
<reference evidence="14 15" key="1">
    <citation type="submission" date="2014-11" db="EMBL/GenBank/DDBJ databases">
        <title>Genetic blueprint of the zoonotic pathogen Toxocara canis.</title>
        <authorList>
            <person name="Zhu X.-Q."/>
            <person name="Korhonen P.K."/>
            <person name="Cai H."/>
            <person name="Young N.D."/>
            <person name="Nejsum P."/>
            <person name="von Samson-Himmelstjerna G."/>
            <person name="Boag P.R."/>
            <person name="Tan P."/>
            <person name="Li Q."/>
            <person name="Min J."/>
            <person name="Yang Y."/>
            <person name="Wang X."/>
            <person name="Fang X."/>
            <person name="Hall R.S."/>
            <person name="Hofmann A."/>
            <person name="Sternberg P.W."/>
            <person name="Jex A.R."/>
            <person name="Gasser R.B."/>
        </authorList>
    </citation>
    <scope>NUCLEOTIDE SEQUENCE [LARGE SCALE GENOMIC DNA]</scope>
    <source>
        <strain evidence="14">PN_DK_2014</strain>
    </source>
</reference>
<dbReference type="CDD" id="cd06157">
    <property type="entry name" value="NR_LBD"/>
    <property type="match status" value="1"/>
</dbReference>
<dbReference type="STRING" id="6265.A0A0B2UVI8"/>
<keyword evidence="3 11" id="KW-0479">Metal-binding</keyword>
<evidence type="ECO:0000256" key="1">
    <source>
        <dbReference type="ARBA" id="ARBA00004123"/>
    </source>
</evidence>
<dbReference type="SMART" id="SM00430">
    <property type="entry name" value="HOLI"/>
    <property type="match status" value="1"/>
</dbReference>
<evidence type="ECO:0000256" key="6">
    <source>
        <dbReference type="ARBA" id="ARBA00023015"/>
    </source>
</evidence>
<dbReference type="InterPro" id="IPR013088">
    <property type="entry name" value="Znf_NHR/GATA"/>
</dbReference>
<dbReference type="PRINTS" id="PR00545">
    <property type="entry name" value="RETINOIDXR"/>
</dbReference>
<dbReference type="Pfam" id="PF00105">
    <property type="entry name" value="zf-C4"/>
    <property type="match status" value="1"/>
</dbReference>
<dbReference type="GO" id="GO:0003707">
    <property type="term" value="F:nuclear steroid receptor activity"/>
    <property type="evidence" value="ECO:0007669"/>
    <property type="project" value="InterPro"/>
</dbReference>
<evidence type="ECO:0000259" key="12">
    <source>
        <dbReference type="PROSITE" id="PS51030"/>
    </source>
</evidence>
<dbReference type="SUPFAM" id="SSF48508">
    <property type="entry name" value="Nuclear receptor ligand-binding domain"/>
    <property type="match status" value="1"/>
</dbReference>
<dbReference type="InterPro" id="IPR035500">
    <property type="entry name" value="NHR-like_dom_sf"/>
</dbReference>
<dbReference type="InterPro" id="IPR000536">
    <property type="entry name" value="Nucl_hrmn_rcpt_lig-bd"/>
</dbReference>
<comment type="subcellular location">
    <subcellularLocation>
        <location evidence="1 11">Nucleus</location>
    </subcellularLocation>
</comment>
<evidence type="ECO:0000259" key="13">
    <source>
        <dbReference type="PROSITE" id="PS51843"/>
    </source>
</evidence>
<dbReference type="InterPro" id="IPR000003">
    <property type="entry name" value="Retinoid-X_rcpt/HNF4"/>
</dbReference>
<organism evidence="14 15">
    <name type="scientific">Toxocara canis</name>
    <name type="common">Canine roundworm</name>
    <dbReference type="NCBI Taxonomy" id="6265"/>
    <lineage>
        <taxon>Eukaryota</taxon>
        <taxon>Metazoa</taxon>
        <taxon>Ecdysozoa</taxon>
        <taxon>Nematoda</taxon>
        <taxon>Chromadorea</taxon>
        <taxon>Rhabditida</taxon>
        <taxon>Spirurina</taxon>
        <taxon>Ascaridomorpha</taxon>
        <taxon>Ascaridoidea</taxon>
        <taxon>Toxocaridae</taxon>
        <taxon>Toxocara</taxon>
    </lineage>
</organism>
<dbReference type="InterPro" id="IPR001628">
    <property type="entry name" value="Znf_hrmn_rcpt"/>
</dbReference>
<dbReference type="GO" id="GO:0000978">
    <property type="term" value="F:RNA polymerase II cis-regulatory region sequence-specific DNA binding"/>
    <property type="evidence" value="ECO:0007669"/>
    <property type="project" value="InterPro"/>
</dbReference>
<keyword evidence="4 11" id="KW-0863">Zinc-finger</keyword>
<evidence type="ECO:0000256" key="8">
    <source>
        <dbReference type="ARBA" id="ARBA00023163"/>
    </source>
</evidence>
<feature type="domain" description="Nuclear receptor" evidence="12">
    <location>
        <begin position="59"/>
        <end position="139"/>
    </location>
</feature>
<dbReference type="GO" id="GO:0005634">
    <property type="term" value="C:nucleus"/>
    <property type="evidence" value="ECO:0007669"/>
    <property type="project" value="UniProtKB-SubCell"/>
</dbReference>
<dbReference type="InterPro" id="IPR049636">
    <property type="entry name" value="HNF4-like_DBD"/>
</dbReference>
<evidence type="ECO:0000256" key="7">
    <source>
        <dbReference type="ARBA" id="ARBA00023125"/>
    </source>
</evidence>
<feature type="domain" description="NR LBD" evidence="13">
    <location>
        <begin position="212"/>
        <end position="459"/>
    </location>
</feature>
<dbReference type="PANTHER" id="PTHR47630">
    <property type="entry name" value="NUCLEAR HORMONE RECEPTOR FAMILY-RELATED-RELATED"/>
    <property type="match status" value="1"/>
</dbReference>
<keyword evidence="9 11" id="KW-0675">Receptor</keyword>
<dbReference type="InterPro" id="IPR052499">
    <property type="entry name" value="C.elegans_NHRs"/>
</dbReference>
<name>A0A0B2UVI8_TOXCA</name>
<dbReference type="GO" id="GO:0008270">
    <property type="term" value="F:zinc ion binding"/>
    <property type="evidence" value="ECO:0007669"/>
    <property type="project" value="UniProtKB-KW"/>
</dbReference>
<gene>
    <name evidence="14" type="primary">nhr-4</name>
    <name evidence="14" type="ORF">Tcan_09349</name>
</gene>
<proteinExistence type="inferred from homology"/>
<dbReference type="Proteomes" id="UP000031036">
    <property type="component" value="Unassembled WGS sequence"/>
</dbReference>
<keyword evidence="8 11" id="KW-0804">Transcription</keyword>
<comment type="caution">
    <text evidence="14">The sequence shown here is derived from an EMBL/GenBank/DDBJ whole genome shotgun (WGS) entry which is preliminary data.</text>
</comment>
<sequence>MPKRRMRLYEVTTGMTSGSSFTPVGDAISSFKNERLMKMSAACSSSDASYTSLNGGGARLLCDVCGDVAFGKHYGINACNGCKGFFRRSIWSRRQYTCRFGGDCPVVKAVQNERDRNLKSSCSSLPPIGVAVNVSTQQKRHPVSTCSVEIQTDFCDTSAAVLLSRIRQEAQSFIDFHGQDLPTPSSTELDSLPDSLILLEKEIWSLLEADDYDITVTGTHIDLPFEVVFRRPSLVSKRYPMRFSGERVLTPDDLIDGWRRHFVFYADWVQRLEDFAHFSNEDQVVMAKRRLIPHGWLMHAYQTMLSGRNGICFANGAYHPREDGRPGTPKGDPRIIEFYNDSINRMMDNLVKPMREMKMDVTEYCILEAVNLFAEEYDLSEAGKVMVNRTRERYINVLYRYIRKKVDCASSASCRLAKYMLLLSTITSLHHLMNDNVQMQGLFNIIDFDSLIRDVHKISPPSKSPLL</sequence>
<dbReference type="PROSITE" id="PS51030">
    <property type="entry name" value="NUCLEAR_REC_DBD_2"/>
    <property type="match status" value="1"/>
</dbReference>
<keyword evidence="5 11" id="KW-0862">Zinc</keyword>
<dbReference type="OrthoDB" id="5837785at2759"/>
<accession>A0A0B2UVI8</accession>
<dbReference type="PROSITE" id="PS51843">
    <property type="entry name" value="NR_LBD"/>
    <property type="match status" value="1"/>
</dbReference>
<keyword evidence="6 11" id="KW-0805">Transcription regulation</keyword>
<protein>
    <submittedName>
        <fullName evidence="14">Nuclear hormone receptor family member nhr-4</fullName>
    </submittedName>
</protein>
<dbReference type="PRINTS" id="PR00047">
    <property type="entry name" value="STROIDFINGER"/>
</dbReference>
<evidence type="ECO:0000256" key="11">
    <source>
        <dbReference type="RuleBase" id="RU004334"/>
    </source>
</evidence>
<dbReference type="PANTHER" id="PTHR47630:SF1">
    <property type="entry name" value="NUCLEAR HORMONE RECEPTOR FAMILY MEMBER NHR-4"/>
    <property type="match status" value="1"/>
</dbReference>
<dbReference type="EMBL" id="JPKZ01002781">
    <property type="protein sequence ID" value="KHN75121.1"/>
    <property type="molecule type" value="Genomic_DNA"/>
</dbReference>
<evidence type="ECO:0000256" key="10">
    <source>
        <dbReference type="ARBA" id="ARBA00023242"/>
    </source>
</evidence>
<dbReference type="OMA" id="FGKHYGI"/>
<keyword evidence="10 11" id="KW-0539">Nucleus</keyword>
<dbReference type="AlphaFoldDB" id="A0A0B2UVI8"/>
<evidence type="ECO:0000313" key="14">
    <source>
        <dbReference type="EMBL" id="KHN75121.1"/>
    </source>
</evidence>
<keyword evidence="15" id="KW-1185">Reference proteome</keyword>
<evidence type="ECO:0000256" key="3">
    <source>
        <dbReference type="ARBA" id="ARBA00022723"/>
    </source>
</evidence>
<dbReference type="CDD" id="cd06960">
    <property type="entry name" value="NR_DBD_HNF4A"/>
    <property type="match status" value="1"/>
</dbReference>
<dbReference type="Gene3D" id="1.10.565.10">
    <property type="entry name" value="Retinoid X Receptor"/>
    <property type="match status" value="1"/>
</dbReference>
<evidence type="ECO:0000313" key="15">
    <source>
        <dbReference type="Proteomes" id="UP000031036"/>
    </source>
</evidence>
<evidence type="ECO:0000256" key="2">
    <source>
        <dbReference type="ARBA" id="ARBA00005993"/>
    </source>
</evidence>
<dbReference type="SUPFAM" id="SSF57716">
    <property type="entry name" value="Glucocorticoid receptor-like (DNA-binding domain)"/>
    <property type="match status" value="1"/>
</dbReference>
<comment type="similarity">
    <text evidence="2 11">Belongs to the nuclear hormone receptor family.</text>
</comment>
<evidence type="ECO:0000256" key="9">
    <source>
        <dbReference type="ARBA" id="ARBA00023170"/>
    </source>
</evidence>
<dbReference type="SMART" id="SM00399">
    <property type="entry name" value="ZnF_C4"/>
    <property type="match status" value="1"/>
</dbReference>
<evidence type="ECO:0000256" key="4">
    <source>
        <dbReference type="ARBA" id="ARBA00022771"/>
    </source>
</evidence>
<dbReference type="Pfam" id="PF00104">
    <property type="entry name" value="Hormone_recep"/>
    <property type="match status" value="1"/>
</dbReference>
<evidence type="ECO:0000256" key="5">
    <source>
        <dbReference type="ARBA" id="ARBA00022833"/>
    </source>
</evidence>